<evidence type="ECO:0000313" key="3">
    <source>
        <dbReference type="Proteomes" id="UP000075243"/>
    </source>
</evidence>
<dbReference type="Proteomes" id="UP000075243">
    <property type="component" value="Unassembled WGS sequence"/>
</dbReference>
<dbReference type="EMBL" id="KQ484663">
    <property type="protein sequence ID" value="KYP34176.1"/>
    <property type="molecule type" value="Genomic_DNA"/>
</dbReference>
<evidence type="ECO:0000313" key="2">
    <source>
        <dbReference type="EMBL" id="KYP34176.1"/>
    </source>
</evidence>
<keyword evidence="3" id="KW-1185">Reference proteome</keyword>
<evidence type="ECO:0000256" key="1">
    <source>
        <dbReference type="SAM" id="MobiDB-lite"/>
    </source>
</evidence>
<sequence>MGMLKQEYKWVFKEDVPLTPEPATDEDGVPSHDEDQPPQVEVEPEREQESEPKAFSPFEHIMINKLDVVMEMSRRHESIYSGILDRFDNLGHEINRIKAQLGMPKYSE</sequence>
<proteinExistence type="predicted"/>
<protein>
    <submittedName>
        <fullName evidence="2">Uncharacterized protein</fullName>
    </submittedName>
</protein>
<dbReference type="AlphaFoldDB" id="A0A151QV76"/>
<dbReference type="Gramene" id="C.cajan_45533.t">
    <property type="protein sequence ID" value="C.cajan_45533.t.cds1"/>
    <property type="gene ID" value="C.cajan_45533"/>
</dbReference>
<gene>
    <name evidence="2" type="ORF">KK1_044900</name>
</gene>
<reference evidence="2" key="1">
    <citation type="journal article" date="2012" name="Nat. Biotechnol.">
        <title>Draft genome sequence of pigeonpea (Cajanus cajan), an orphan legume crop of resource-poor farmers.</title>
        <authorList>
            <person name="Varshney R.K."/>
            <person name="Chen W."/>
            <person name="Li Y."/>
            <person name="Bharti A.K."/>
            <person name="Saxena R.K."/>
            <person name="Schlueter J.A."/>
            <person name="Donoghue M.T."/>
            <person name="Azam S."/>
            <person name="Fan G."/>
            <person name="Whaley A.M."/>
            <person name="Farmer A.D."/>
            <person name="Sheridan J."/>
            <person name="Iwata A."/>
            <person name="Tuteja R."/>
            <person name="Penmetsa R.V."/>
            <person name="Wu W."/>
            <person name="Upadhyaya H.D."/>
            <person name="Yang S.P."/>
            <person name="Shah T."/>
            <person name="Saxena K.B."/>
            <person name="Michael T."/>
            <person name="McCombie W.R."/>
            <person name="Yang B."/>
            <person name="Zhang G."/>
            <person name="Yang H."/>
            <person name="Wang J."/>
            <person name="Spillane C."/>
            <person name="Cook D.R."/>
            <person name="May G.D."/>
            <person name="Xu X."/>
            <person name="Jackson S.A."/>
        </authorList>
    </citation>
    <scope>NUCLEOTIDE SEQUENCE [LARGE SCALE GENOMIC DNA]</scope>
</reference>
<organism evidence="2 3">
    <name type="scientific">Cajanus cajan</name>
    <name type="common">Pigeon pea</name>
    <name type="synonym">Cajanus indicus</name>
    <dbReference type="NCBI Taxonomy" id="3821"/>
    <lineage>
        <taxon>Eukaryota</taxon>
        <taxon>Viridiplantae</taxon>
        <taxon>Streptophyta</taxon>
        <taxon>Embryophyta</taxon>
        <taxon>Tracheophyta</taxon>
        <taxon>Spermatophyta</taxon>
        <taxon>Magnoliopsida</taxon>
        <taxon>eudicotyledons</taxon>
        <taxon>Gunneridae</taxon>
        <taxon>Pentapetalae</taxon>
        <taxon>rosids</taxon>
        <taxon>fabids</taxon>
        <taxon>Fabales</taxon>
        <taxon>Fabaceae</taxon>
        <taxon>Papilionoideae</taxon>
        <taxon>50 kb inversion clade</taxon>
        <taxon>NPAAA clade</taxon>
        <taxon>indigoferoid/millettioid clade</taxon>
        <taxon>Phaseoleae</taxon>
        <taxon>Cajanus</taxon>
    </lineage>
</organism>
<name>A0A151QV76_CAJCA</name>
<feature type="compositionally biased region" description="Basic and acidic residues" evidence="1">
    <location>
        <begin position="43"/>
        <end position="52"/>
    </location>
</feature>
<accession>A0A151QV76</accession>
<feature type="region of interest" description="Disordered" evidence="1">
    <location>
        <begin position="16"/>
        <end position="55"/>
    </location>
</feature>